<dbReference type="InterPro" id="IPR036960">
    <property type="entry name" value="T-box_sf"/>
</dbReference>
<organism evidence="8">
    <name type="scientific">Magallana gigas</name>
    <name type="common">Pacific oyster</name>
    <name type="synonym">Crassostrea gigas</name>
    <dbReference type="NCBI Taxonomy" id="29159"/>
    <lineage>
        <taxon>Eukaryota</taxon>
        <taxon>Metazoa</taxon>
        <taxon>Spiralia</taxon>
        <taxon>Lophotrochozoa</taxon>
        <taxon>Mollusca</taxon>
        <taxon>Bivalvia</taxon>
        <taxon>Autobranchia</taxon>
        <taxon>Pteriomorphia</taxon>
        <taxon>Ostreida</taxon>
        <taxon>Ostreoidea</taxon>
        <taxon>Ostreidae</taxon>
        <taxon>Magallana</taxon>
    </lineage>
</organism>
<keyword evidence="2" id="KW-0805">Transcription regulation</keyword>
<dbReference type="SMR" id="K1PXU8"/>
<feature type="compositionally biased region" description="Low complexity" evidence="7">
    <location>
        <begin position="563"/>
        <end position="578"/>
    </location>
</feature>
<dbReference type="GO" id="GO:0000978">
    <property type="term" value="F:RNA polymerase II cis-regulatory region sequence-specific DNA binding"/>
    <property type="evidence" value="ECO:0007669"/>
    <property type="project" value="InterPro"/>
</dbReference>
<evidence type="ECO:0000256" key="1">
    <source>
        <dbReference type="ARBA" id="ARBA00004123"/>
    </source>
</evidence>
<feature type="region of interest" description="Disordered" evidence="7">
    <location>
        <begin position="266"/>
        <end position="306"/>
    </location>
</feature>
<feature type="compositionally biased region" description="Polar residues" evidence="7">
    <location>
        <begin position="388"/>
        <end position="397"/>
    </location>
</feature>
<feature type="region of interest" description="Disordered" evidence="7">
    <location>
        <begin position="340"/>
        <end position="441"/>
    </location>
</feature>
<dbReference type="PROSITE" id="PS01283">
    <property type="entry name" value="TBOX_1"/>
    <property type="match status" value="1"/>
</dbReference>
<feature type="compositionally biased region" description="Basic and acidic residues" evidence="7">
    <location>
        <begin position="398"/>
        <end position="418"/>
    </location>
</feature>
<sequence length="647" mass="71897">MIFQGSTTDNLPMAYNPFFLHRPSDYGSLLAQQQYLSNIALQSPGYAASLLPKLGRNPLGADMLHSLGSRHLRGMEPPETEVHDDPKVELEGKDLWDQFHKIGTEMVITKSGRRMFPPFKVRVSGLDKRAKYILLMDIVPVDDCRYKFHNGRWVVAGKADPEMPKRMYIHPDSPSTGEQWMQKVVSFHKLKLTNNISDKHGFTILNSMHKYQPRFHLVRANDILKLPYSTFQTFVFKETDFFAVTAYQNEKITQLKIDHNPFAKGFRDTGAGKREKKRVITQNGQSVLVSPDKSRSDDAQSDDEDNEEICVDETDDMHTDVSSANQLKNLNKTEQELISAAIPSSPKRPESPVKLFDSEKPASPTETEKVCKREESPSPTRGDEFNRSDVSNSTFKSLSDHEGESSDESIRDDRRKSPDLSSSASPIDSICKEPTKPPNVTVVQPSATHAMFPFMYPSNGLFSSPSSMPFPLGHMFGSSPFSSQLPFFSTGQSDISSLPPAHPLSLSLSSLSPHNQTLLQPAYSTGSSFTGSSSFSPPHAQGTQIGPMFTSRTSPRFTPYSLPSTKTTMSSSNSPNTSGLGLGCTPDLISPRTHGYGHHSPQNRSPVSLNIPSSFDTQSRSSELQSMERMLTGLDRSKMMPHSHLEK</sequence>
<dbReference type="EMBL" id="JH817109">
    <property type="protein sequence ID" value="EKC26468.1"/>
    <property type="molecule type" value="Genomic_DNA"/>
</dbReference>
<keyword evidence="5 6" id="KW-0539">Nucleus</keyword>
<evidence type="ECO:0000313" key="8">
    <source>
        <dbReference type="EMBL" id="EKC26468.1"/>
    </source>
</evidence>
<accession>K1PXU8</accession>
<evidence type="ECO:0000256" key="5">
    <source>
        <dbReference type="ARBA" id="ARBA00023242"/>
    </source>
</evidence>
<dbReference type="InterPro" id="IPR002070">
    <property type="entry name" value="TF_Brachyury"/>
</dbReference>
<dbReference type="PROSITE" id="PS50252">
    <property type="entry name" value="TBOX_3"/>
    <property type="match status" value="1"/>
</dbReference>
<evidence type="ECO:0000256" key="3">
    <source>
        <dbReference type="ARBA" id="ARBA00023125"/>
    </source>
</evidence>
<feature type="compositionally biased region" description="Basic and acidic residues" evidence="7">
    <location>
        <begin position="635"/>
        <end position="647"/>
    </location>
</feature>
<evidence type="ECO:0000256" key="7">
    <source>
        <dbReference type="SAM" id="MobiDB-lite"/>
    </source>
</evidence>
<dbReference type="PANTHER" id="PTHR11267">
    <property type="entry name" value="T-BOX PROTEIN-RELATED"/>
    <property type="match status" value="1"/>
</dbReference>
<evidence type="ECO:0000256" key="4">
    <source>
        <dbReference type="ARBA" id="ARBA00023163"/>
    </source>
</evidence>
<comment type="subcellular location">
    <subcellularLocation>
        <location evidence="1 6">Nucleus</location>
    </subcellularLocation>
</comment>
<dbReference type="OrthoDB" id="7442607at2759"/>
<keyword evidence="4" id="KW-0804">Transcription</keyword>
<dbReference type="Pfam" id="PF00907">
    <property type="entry name" value="T-box"/>
    <property type="match status" value="1"/>
</dbReference>
<dbReference type="FunFam" id="2.60.40.820:FF:000003">
    <property type="entry name" value="T-box transcription factor TBX3"/>
    <property type="match status" value="1"/>
</dbReference>
<dbReference type="CDD" id="cd20188">
    <property type="entry name" value="T-box_TBX2_3-like"/>
    <property type="match status" value="1"/>
</dbReference>
<dbReference type="InterPro" id="IPR001699">
    <property type="entry name" value="TF_T-box"/>
</dbReference>
<dbReference type="PANTHER" id="PTHR11267:SF181">
    <property type="entry name" value="OPTOMOTOR-BLIND PROTEIN"/>
    <property type="match status" value="1"/>
</dbReference>
<dbReference type="InterPro" id="IPR018186">
    <property type="entry name" value="TF_T-box_CS"/>
</dbReference>
<dbReference type="PRINTS" id="PR00937">
    <property type="entry name" value="TBOX"/>
</dbReference>
<name>K1PXU8_MAGGI</name>
<gene>
    <name evidence="8" type="ORF">CGI_10016324</name>
</gene>
<proteinExistence type="predicted"/>
<dbReference type="GO" id="GO:0001708">
    <property type="term" value="P:cell fate specification"/>
    <property type="evidence" value="ECO:0007669"/>
    <property type="project" value="TreeGrafter"/>
</dbReference>
<dbReference type="PRINTS" id="PR00938">
    <property type="entry name" value="BRACHYURY"/>
</dbReference>
<feature type="compositionally biased region" description="Polar residues" evidence="7">
    <location>
        <begin position="600"/>
        <end position="625"/>
    </location>
</feature>
<dbReference type="Gene3D" id="2.60.40.820">
    <property type="entry name" value="Transcription factor, T-box"/>
    <property type="match status" value="1"/>
</dbReference>
<comment type="caution">
    <text evidence="6">Lacks conserved residue(s) required for the propagation of feature annotation.</text>
</comment>
<dbReference type="SUPFAM" id="SSF49417">
    <property type="entry name" value="p53-like transcription factors"/>
    <property type="match status" value="1"/>
</dbReference>
<feature type="region of interest" description="Disordered" evidence="7">
    <location>
        <begin position="563"/>
        <end position="647"/>
    </location>
</feature>
<keyword evidence="3 6" id="KW-0238">DNA-binding</keyword>
<evidence type="ECO:0000256" key="2">
    <source>
        <dbReference type="ARBA" id="ARBA00023015"/>
    </source>
</evidence>
<dbReference type="PROSITE" id="PS01264">
    <property type="entry name" value="TBOX_2"/>
    <property type="match status" value="1"/>
</dbReference>
<reference evidence="8" key="1">
    <citation type="journal article" date="2012" name="Nature">
        <title>The oyster genome reveals stress adaptation and complexity of shell formation.</title>
        <authorList>
            <person name="Zhang G."/>
            <person name="Fang X."/>
            <person name="Guo X."/>
            <person name="Li L."/>
            <person name="Luo R."/>
            <person name="Xu F."/>
            <person name="Yang P."/>
            <person name="Zhang L."/>
            <person name="Wang X."/>
            <person name="Qi H."/>
            <person name="Xiong Z."/>
            <person name="Que H."/>
            <person name="Xie Y."/>
            <person name="Holland P.W."/>
            <person name="Paps J."/>
            <person name="Zhu Y."/>
            <person name="Wu F."/>
            <person name="Chen Y."/>
            <person name="Wang J."/>
            <person name="Peng C."/>
            <person name="Meng J."/>
            <person name="Yang L."/>
            <person name="Liu J."/>
            <person name="Wen B."/>
            <person name="Zhang N."/>
            <person name="Huang Z."/>
            <person name="Zhu Q."/>
            <person name="Feng Y."/>
            <person name="Mount A."/>
            <person name="Hedgecock D."/>
            <person name="Xu Z."/>
            <person name="Liu Y."/>
            <person name="Domazet-Loso T."/>
            <person name="Du Y."/>
            <person name="Sun X."/>
            <person name="Zhang S."/>
            <person name="Liu B."/>
            <person name="Cheng P."/>
            <person name="Jiang X."/>
            <person name="Li J."/>
            <person name="Fan D."/>
            <person name="Wang W."/>
            <person name="Fu W."/>
            <person name="Wang T."/>
            <person name="Wang B."/>
            <person name="Zhang J."/>
            <person name="Peng Z."/>
            <person name="Li Y."/>
            <person name="Li N."/>
            <person name="Wang J."/>
            <person name="Chen M."/>
            <person name="He Y."/>
            <person name="Tan F."/>
            <person name="Song X."/>
            <person name="Zheng Q."/>
            <person name="Huang R."/>
            <person name="Yang H."/>
            <person name="Du X."/>
            <person name="Chen L."/>
            <person name="Yang M."/>
            <person name="Gaffney P.M."/>
            <person name="Wang S."/>
            <person name="Luo L."/>
            <person name="She Z."/>
            <person name="Ming Y."/>
            <person name="Huang W."/>
            <person name="Zhang S."/>
            <person name="Huang B."/>
            <person name="Zhang Y."/>
            <person name="Qu T."/>
            <person name="Ni P."/>
            <person name="Miao G."/>
            <person name="Wang J."/>
            <person name="Wang Q."/>
            <person name="Steinberg C.E."/>
            <person name="Wang H."/>
            <person name="Li N."/>
            <person name="Qian L."/>
            <person name="Zhang G."/>
            <person name="Li Y."/>
            <person name="Yang H."/>
            <person name="Liu X."/>
            <person name="Wang J."/>
            <person name="Yin Y."/>
            <person name="Wang J."/>
        </authorList>
    </citation>
    <scope>NUCLEOTIDE SEQUENCE [LARGE SCALE GENOMIC DNA]</scope>
    <source>
        <strain evidence="8">05x7-T-G4-1.051#20</strain>
    </source>
</reference>
<dbReference type="GO" id="GO:0045893">
    <property type="term" value="P:positive regulation of DNA-templated transcription"/>
    <property type="evidence" value="ECO:0007669"/>
    <property type="project" value="InterPro"/>
</dbReference>
<dbReference type="KEGG" id="crg:105336233"/>
<dbReference type="InterPro" id="IPR008967">
    <property type="entry name" value="p53-like_TF_DNA-bd_sf"/>
</dbReference>
<dbReference type="GO" id="GO:0000785">
    <property type="term" value="C:chromatin"/>
    <property type="evidence" value="ECO:0007669"/>
    <property type="project" value="TreeGrafter"/>
</dbReference>
<dbReference type="GO" id="GO:0000981">
    <property type="term" value="F:DNA-binding transcription factor activity, RNA polymerase II-specific"/>
    <property type="evidence" value="ECO:0007669"/>
    <property type="project" value="TreeGrafter"/>
</dbReference>
<dbReference type="SMART" id="SM00425">
    <property type="entry name" value="TBOX"/>
    <property type="match status" value="1"/>
</dbReference>
<dbReference type="GO" id="GO:0005634">
    <property type="term" value="C:nucleus"/>
    <property type="evidence" value="ECO:0007669"/>
    <property type="project" value="UniProtKB-SubCell"/>
</dbReference>
<dbReference type="InterPro" id="IPR046360">
    <property type="entry name" value="T-box_DNA-bd"/>
</dbReference>
<dbReference type="AlphaFoldDB" id="K1PXU8"/>
<dbReference type="InParanoid" id="K1PXU8"/>
<dbReference type="HOGENOM" id="CLU_423505_0_0_1"/>
<protein>
    <submittedName>
        <fullName evidence="8">T-box transcription factor TBX2</fullName>
    </submittedName>
</protein>
<feature type="compositionally biased region" description="Basic and acidic residues" evidence="7">
    <location>
        <begin position="347"/>
        <end position="387"/>
    </location>
</feature>
<evidence type="ECO:0000256" key="6">
    <source>
        <dbReference type="PROSITE-ProRule" id="PRU00201"/>
    </source>
</evidence>